<dbReference type="InterPro" id="IPR000555">
    <property type="entry name" value="JAMM/MPN+_dom"/>
</dbReference>
<evidence type="ECO:0000256" key="7">
    <source>
        <dbReference type="ARBA" id="ARBA00022833"/>
    </source>
</evidence>
<dbReference type="Gene3D" id="1.20.58.80">
    <property type="entry name" value="Phosphotransferase system, lactose/cellobiose-type IIA subunit"/>
    <property type="match status" value="1"/>
</dbReference>
<evidence type="ECO:0000256" key="5">
    <source>
        <dbReference type="ARBA" id="ARBA00022786"/>
    </source>
</evidence>
<dbReference type="Gene3D" id="3.40.140.10">
    <property type="entry name" value="Cytidine Deaminase, domain 2"/>
    <property type="match status" value="1"/>
</dbReference>
<reference evidence="12" key="1">
    <citation type="submission" date="2021-01" db="EMBL/GenBank/DDBJ databases">
        <authorList>
            <person name="Eckstrom K.M.E."/>
        </authorList>
    </citation>
    <scope>NUCLEOTIDE SEQUENCE</scope>
    <source>
        <strain evidence="12">UVCC 0001</strain>
    </source>
</reference>
<evidence type="ECO:0000256" key="6">
    <source>
        <dbReference type="ARBA" id="ARBA00022801"/>
    </source>
</evidence>
<keyword evidence="5" id="KW-0833">Ubl conjugation pathway</keyword>
<dbReference type="Pfam" id="PF08969">
    <property type="entry name" value="USP8_dimer"/>
    <property type="match status" value="1"/>
</dbReference>
<evidence type="ECO:0000256" key="1">
    <source>
        <dbReference type="ARBA" id="ARBA00001947"/>
    </source>
</evidence>
<dbReference type="InterPro" id="IPR015063">
    <property type="entry name" value="USP8_dimer"/>
</dbReference>
<comment type="similarity">
    <text evidence="2">Belongs to the peptidase M67C family.</text>
</comment>
<dbReference type="PROSITE" id="PS50249">
    <property type="entry name" value="MPN"/>
    <property type="match status" value="1"/>
</dbReference>
<dbReference type="SUPFAM" id="SSF102712">
    <property type="entry name" value="JAB1/MPN domain"/>
    <property type="match status" value="1"/>
</dbReference>
<evidence type="ECO:0000256" key="3">
    <source>
        <dbReference type="ARBA" id="ARBA00022670"/>
    </source>
</evidence>
<sequence>MPAPRSYGGRGDGSLVARLNATVQLHPANNLMRLDKYFRSAELLQRQAAQYRRQANEEQLYVMLLRLVSLVVETIPQHKAFDRSDGTYQALRKQCLVHVMPELERLKLSLDLKDRTSRLLAEEPWAPAKKPGTVRLAAGPVPEVEWLPSTTPLARSPSQQQELIDAHNGERAWLPGPASSAAPSAAPSTALALPAASAAALSRHAILPLLGRAERRGGPRARARRRCRTPCAPLSIRRSWPSSPLSWGRARRSGEGGLAPSDARPSAPPADPWQDAALWLGPQELPVTTVAPPVRPPEPGDTCCSGPVPSTQVVPSPDAAGAAAARGVAEYTRRQSIRDIHVSVALMNEFLQYAVRNTQRGIESCGILAGTLSVDESVFTINTLIIPKQEGTSDTVQALGEEEVFEVQDSRGLYPLGWIHTHPTQTCFLSSVDVHTQCGYQTMLDEAVAIVMAPRDTSKKVGIFRLSTPGGLKTVQGCDLRGFHTHPPTATGQPLYEYCKHVYLNPRVKFDVVDLR</sequence>
<dbReference type="GO" id="GO:0070536">
    <property type="term" value="P:protein K63-linked deubiquitination"/>
    <property type="evidence" value="ECO:0007669"/>
    <property type="project" value="InterPro"/>
</dbReference>
<feature type="domain" description="MPN" evidence="11">
    <location>
        <begin position="339"/>
        <end position="472"/>
    </location>
</feature>
<dbReference type="GO" id="GO:0061578">
    <property type="term" value="F:K63-linked deubiquitinase activity"/>
    <property type="evidence" value="ECO:0007669"/>
    <property type="project" value="InterPro"/>
</dbReference>
<feature type="region of interest" description="Disordered" evidence="10">
    <location>
        <begin position="240"/>
        <end position="273"/>
    </location>
</feature>
<keyword evidence="9" id="KW-0175">Coiled coil</keyword>
<keyword evidence="8" id="KW-0482">Metalloprotease</keyword>
<evidence type="ECO:0000256" key="9">
    <source>
        <dbReference type="SAM" id="Coils"/>
    </source>
</evidence>
<dbReference type="SUPFAM" id="SSF140856">
    <property type="entry name" value="USP8 N-terminal domain-like"/>
    <property type="match status" value="1"/>
</dbReference>
<name>A0AAD9IKM7_PROWI</name>
<evidence type="ECO:0000256" key="10">
    <source>
        <dbReference type="SAM" id="MobiDB-lite"/>
    </source>
</evidence>
<evidence type="ECO:0000256" key="8">
    <source>
        <dbReference type="ARBA" id="ARBA00023049"/>
    </source>
</evidence>
<dbReference type="GO" id="GO:0005768">
    <property type="term" value="C:endosome"/>
    <property type="evidence" value="ECO:0007669"/>
    <property type="project" value="TreeGrafter"/>
</dbReference>
<comment type="cofactor">
    <cofactor evidence="1">
        <name>Zn(2+)</name>
        <dbReference type="ChEBI" id="CHEBI:29105"/>
    </cofactor>
</comment>
<evidence type="ECO:0000313" key="13">
    <source>
        <dbReference type="Proteomes" id="UP001255856"/>
    </source>
</evidence>
<keyword evidence="7" id="KW-0862">Zinc</keyword>
<keyword evidence="4" id="KW-0479">Metal-binding</keyword>
<keyword evidence="13" id="KW-1185">Reference proteome</keyword>
<dbReference type="EMBL" id="JASFZW010000003">
    <property type="protein sequence ID" value="KAK2079391.1"/>
    <property type="molecule type" value="Genomic_DNA"/>
</dbReference>
<dbReference type="PANTHER" id="PTHR12947:SF13">
    <property type="entry name" value="FI19924P1"/>
    <property type="match status" value="1"/>
</dbReference>
<keyword evidence="3" id="KW-0645">Protease</keyword>
<evidence type="ECO:0000259" key="11">
    <source>
        <dbReference type="PROSITE" id="PS50249"/>
    </source>
</evidence>
<comment type="caution">
    <text evidence="12">The sequence shown here is derived from an EMBL/GenBank/DDBJ whole genome shotgun (WGS) entry which is preliminary data.</text>
</comment>
<dbReference type="PANTHER" id="PTHR12947">
    <property type="entry name" value="AMSH-LIKE PROTEASE"/>
    <property type="match status" value="1"/>
</dbReference>
<dbReference type="CDD" id="cd08066">
    <property type="entry name" value="MPN_AMSH_like"/>
    <property type="match status" value="1"/>
</dbReference>
<evidence type="ECO:0000313" key="12">
    <source>
        <dbReference type="EMBL" id="KAK2079391.1"/>
    </source>
</evidence>
<keyword evidence="6" id="KW-0378">Hydrolase</keyword>
<dbReference type="SMART" id="SM00232">
    <property type="entry name" value="JAB_MPN"/>
    <property type="match status" value="1"/>
</dbReference>
<evidence type="ECO:0000256" key="2">
    <source>
        <dbReference type="ARBA" id="ARBA00010981"/>
    </source>
</evidence>
<gene>
    <name evidence="12" type="ORF">QBZ16_003082</name>
</gene>
<dbReference type="InterPro" id="IPR037518">
    <property type="entry name" value="MPN"/>
</dbReference>
<accession>A0AAD9IKM7</accession>
<dbReference type="GO" id="GO:0140492">
    <property type="term" value="F:metal-dependent deubiquitinase activity"/>
    <property type="evidence" value="ECO:0007669"/>
    <property type="project" value="InterPro"/>
</dbReference>
<proteinExistence type="inferred from homology"/>
<dbReference type="Proteomes" id="UP001255856">
    <property type="component" value="Unassembled WGS sequence"/>
</dbReference>
<dbReference type="InterPro" id="IPR044098">
    <property type="entry name" value="STAMBP/STALP-like_MPN"/>
</dbReference>
<dbReference type="GO" id="GO:0016020">
    <property type="term" value="C:membrane"/>
    <property type="evidence" value="ECO:0007669"/>
    <property type="project" value="TreeGrafter"/>
</dbReference>
<organism evidence="12 13">
    <name type="scientific">Prototheca wickerhamii</name>
    <dbReference type="NCBI Taxonomy" id="3111"/>
    <lineage>
        <taxon>Eukaryota</taxon>
        <taxon>Viridiplantae</taxon>
        <taxon>Chlorophyta</taxon>
        <taxon>core chlorophytes</taxon>
        <taxon>Trebouxiophyceae</taxon>
        <taxon>Chlorellales</taxon>
        <taxon>Chlorellaceae</taxon>
        <taxon>Prototheca</taxon>
    </lineage>
</organism>
<dbReference type="AlphaFoldDB" id="A0AAD9IKM7"/>
<dbReference type="GO" id="GO:0046872">
    <property type="term" value="F:metal ion binding"/>
    <property type="evidence" value="ECO:0007669"/>
    <property type="project" value="UniProtKB-KW"/>
</dbReference>
<protein>
    <recommendedName>
        <fullName evidence="11">MPN domain-containing protein</fullName>
    </recommendedName>
</protein>
<dbReference type="GO" id="GO:0006508">
    <property type="term" value="P:proteolysis"/>
    <property type="evidence" value="ECO:0007669"/>
    <property type="project" value="UniProtKB-KW"/>
</dbReference>
<dbReference type="Pfam" id="PF01398">
    <property type="entry name" value="JAB"/>
    <property type="match status" value="1"/>
</dbReference>
<evidence type="ECO:0000256" key="4">
    <source>
        <dbReference type="ARBA" id="ARBA00022723"/>
    </source>
</evidence>
<feature type="coiled-coil region" evidence="9">
    <location>
        <begin position="34"/>
        <end position="61"/>
    </location>
</feature>